<dbReference type="SUPFAM" id="SSF52540">
    <property type="entry name" value="P-loop containing nucleoside triphosphate hydrolases"/>
    <property type="match status" value="2"/>
</dbReference>
<dbReference type="CDD" id="cd18809">
    <property type="entry name" value="SF1_C_RecD"/>
    <property type="match status" value="1"/>
</dbReference>
<dbReference type="AlphaFoldDB" id="A0A5B0KPA3"/>
<evidence type="ECO:0000313" key="5">
    <source>
        <dbReference type="Proteomes" id="UP000325333"/>
    </source>
</evidence>
<dbReference type="PANTHER" id="PTHR43788:SF6">
    <property type="entry name" value="DNA HELICASE B"/>
    <property type="match status" value="1"/>
</dbReference>
<dbReference type="GO" id="GO:0003678">
    <property type="term" value="F:DNA helicase activity"/>
    <property type="evidence" value="ECO:0007669"/>
    <property type="project" value="UniProtKB-ARBA"/>
</dbReference>
<feature type="domain" description="UvrD-like helicase C-terminal" evidence="3">
    <location>
        <begin position="349"/>
        <end position="396"/>
    </location>
</feature>
<dbReference type="Pfam" id="PF13538">
    <property type="entry name" value="UvrD_C_2"/>
    <property type="match status" value="1"/>
</dbReference>
<dbReference type="GO" id="GO:0005524">
    <property type="term" value="F:ATP binding"/>
    <property type="evidence" value="ECO:0007669"/>
    <property type="project" value="UniProtKB-KW"/>
</dbReference>
<accession>A0A5B0KPA3</accession>
<evidence type="ECO:0000256" key="1">
    <source>
        <dbReference type="ARBA" id="ARBA00022741"/>
    </source>
</evidence>
<dbReference type="PANTHER" id="PTHR43788">
    <property type="entry name" value="DNA2/NAM7 HELICASE FAMILY MEMBER"/>
    <property type="match status" value="1"/>
</dbReference>
<comment type="caution">
    <text evidence="4">The sequence shown here is derived from an EMBL/GenBank/DDBJ whole genome shotgun (WGS) entry which is preliminary data.</text>
</comment>
<proteinExistence type="predicted"/>
<dbReference type="EMBL" id="VEWN01000013">
    <property type="protein sequence ID" value="KAA1053775.1"/>
    <property type="molecule type" value="Genomic_DNA"/>
</dbReference>
<dbReference type="InterPro" id="IPR027785">
    <property type="entry name" value="UvrD-like_helicase_C"/>
</dbReference>
<protein>
    <recommendedName>
        <fullName evidence="3">UvrD-like helicase C-terminal domain-containing protein</fullName>
    </recommendedName>
</protein>
<keyword evidence="1" id="KW-0547">Nucleotide-binding</keyword>
<reference evidence="4 5" key="1">
    <citation type="submission" date="2019-07" db="EMBL/GenBank/DDBJ databases">
        <title>Genome sequencing of the stress-tolerant strain Azospirillum brasilense Az19.</title>
        <authorList>
            <person name="Maroniche G.A."/>
            <person name="Garcia J.E."/>
            <person name="Pagnussat L."/>
            <person name="Amenta M."/>
            <person name="Creus C.M."/>
        </authorList>
    </citation>
    <scope>NUCLEOTIDE SEQUENCE [LARGE SCALE GENOMIC DNA]</scope>
    <source>
        <strain evidence="4 5">Az19</strain>
    </source>
</reference>
<gene>
    <name evidence="4" type="ORF">FH063_002357</name>
</gene>
<dbReference type="Pfam" id="PF13604">
    <property type="entry name" value="AAA_30"/>
    <property type="match status" value="1"/>
</dbReference>
<dbReference type="Gene3D" id="3.40.50.300">
    <property type="entry name" value="P-loop containing nucleotide triphosphate hydrolases"/>
    <property type="match status" value="2"/>
</dbReference>
<dbReference type="InterPro" id="IPR050534">
    <property type="entry name" value="Coronavir_polyprotein_1ab"/>
</dbReference>
<name>A0A5B0KPA3_9PROT</name>
<evidence type="ECO:0000313" key="4">
    <source>
        <dbReference type="EMBL" id="KAA1053775.1"/>
    </source>
</evidence>
<evidence type="ECO:0000259" key="3">
    <source>
        <dbReference type="Pfam" id="PF13538"/>
    </source>
</evidence>
<dbReference type="RefSeq" id="WP_247887819.1">
    <property type="nucleotide sequence ID" value="NZ_VEWN01000013.1"/>
</dbReference>
<sequence>MLSLVKRMAAAIVPQNTHDDTSPSDEQFAAIRTIEDWYSDRRAPQVFFLGGGAGTGKSFTANKVIERFKERNKVKKVVSGAYTGKGAHVLRKKGVKDAMTIHQMIYEPREDEETGQVHFVSRIDGPAAEADLILLDECSMIDERLANDILMFGKKVLVLGDPYQLPPVHGAGAFTKSAPDFLLREIHRQAKESPIVRLATLIRNGELPRRFGSAGAAHVLPLTPQTQRLVARRSTQTLCGVHKVRFAYTSRLRALRGFSGPLPKRGEPILCCKNNSDAALFNGMMGVMTGDAELGFERGERVFNLSVLIEDETKRRTGLPTSPWMFQQHFDQSITRPKVRKGIEEFDFGYVLTVHKAQGSEWDSVTVIDDSRVFRDDRWRWLYTAVTRASEELVLLLREDLGGKWNMPAFDDCPLPLAA</sequence>
<keyword evidence="2" id="KW-0067">ATP-binding</keyword>
<dbReference type="Proteomes" id="UP000325333">
    <property type="component" value="Unassembled WGS sequence"/>
</dbReference>
<evidence type="ECO:0000256" key="2">
    <source>
        <dbReference type="ARBA" id="ARBA00022840"/>
    </source>
</evidence>
<organism evidence="4 5">
    <name type="scientific">Azospirillum argentinense</name>
    <dbReference type="NCBI Taxonomy" id="2970906"/>
    <lineage>
        <taxon>Bacteria</taxon>
        <taxon>Pseudomonadati</taxon>
        <taxon>Pseudomonadota</taxon>
        <taxon>Alphaproteobacteria</taxon>
        <taxon>Rhodospirillales</taxon>
        <taxon>Azospirillaceae</taxon>
        <taxon>Azospirillum</taxon>
    </lineage>
</organism>
<dbReference type="InterPro" id="IPR027417">
    <property type="entry name" value="P-loop_NTPase"/>
</dbReference>